<dbReference type="Proteomes" id="UP001215280">
    <property type="component" value="Unassembled WGS sequence"/>
</dbReference>
<evidence type="ECO:0000313" key="2">
    <source>
        <dbReference type="EMBL" id="KAJ7735085.1"/>
    </source>
</evidence>
<dbReference type="AlphaFoldDB" id="A0AAD7I4R4"/>
<feature type="compositionally biased region" description="Low complexity" evidence="1">
    <location>
        <begin position="179"/>
        <end position="196"/>
    </location>
</feature>
<organism evidence="2 3">
    <name type="scientific">Mycena maculata</name>
    <dbReference type="NCBI Taxonomy" id="230809"/>
    <lineage>
        <taxon>Eukaryota</taxon>
        <taxon>Fungi</taxon>
        <taxon>Dikarya</taxon>
        <taxon>Basidiomycota</taxon>
        <taxon>Agaricomycotina</taxon>
        <taxon>Agaricomycetes</taxon>
        <taxon>Agaricomycetidae</taxon>
        <taxon>Agaricales</taxon>
        <taxon>Marasmiineae</taxon>
        <taxon>Mycenaceae</taxon>
        <taxon>Mycena</taxon>
    </lineage>
</organism>
<accession>A0AAD7I4R4</accession>
<feature type="region of interest" description="Disordered" evidence="1">
    <location>
        <begin position="106"/>
        <end position="234"/>
    </location>
</feature>
<reference evidence="2" key="1">
    <citation type="submission" date="2023-03" db="EMBL/GenBank/DDBJ databases">
        <title>Massive genome expansion in bonnet fungi (Mycena s.s.) driven by repeated elements and novel gene families across ecological guilds.</title>
        <authorList>
            <consortium name="Lawrence Berkeley National Laboratory"/>
            <person name="Harder C.B."/>
            <person name="Miyauchi S."/>
            <person name="Viragh M."/>
            <person name="Kuo A."/>
            <person name="Thoen E."/>
            <person name="Andreopoulos B."/>
            <person name="Lu D."/>
            <person name="Skrede I."/>
            <person name="Drula E."/>
            <person name="Henrissat B."/>
            <person name="Morin E."/>
            <person name="Kohler A."/>
            <person name="Barry K."/>
            <person name="LaButti K."/>
            <person name="Morin E."/>
            <person name="Salamov A."/>
            <person name="Lipzen A."/>
            <person name="Mereny Z."/>
            <person name="Hegedus B."/>
            <person name="Baldrian P."/>
            <person name="Stursova M."/>
            <person name="Weitz H."/>
            <person name="Taylor A."/>
            <person name="Grigoriev I.V."/>
            <person name="Nagy L.G."/>
            <person name="Martin F."/>
            <person name="Kauserud H."/>
        </authorList>
    </citation>
    <scope>NUCLEOTIDE SEQUENCE</scope>
    <source>
        <strain evidence="2">CBHHK188m</strain>
    </source>
</reference>
<name>A0AAD7I4R4_9AGAR</name>
<gene>
    <name evidence="2" type="ORF">DFH07DRAFT_114300</name>
</gene>
<evidence type="ECO:0000313" key="3">
    <source>
        <dbReference type="Proteomes" id="UP001215280"/>
    </source>
</evidence>
<keyword evidence="3" id="KW-1185">Reference proteome</keyword>
<comment type="caution">
    <text evidence="2">The sequence shown here is derived from an EMBL/GenBank/DDBJ whole genome shotgun (WGS) entry which is preliminary data.</text>
</comment>
<protein>
    <submittedName>
        <fullName evidence="2">Uncharacterized protein</fullName>
    </submittedName>
</protein>
<sequence>MFFYTPRSLTSVLSSRDIIGDHSHSLHARRPPLPVLSHLPFHPFLLHLTLPYSLLFSILILPRWSTAAAWPFPVPPYPSGICPAPPPMPSPPQVTGILRAAETGTATACIPPPKNNASLRTGARPSPTKTPPSRSPRRPQAATTFPLSRTAAAAGTASRRPSRPASSPSSSTRRRPRSVRSTTQGCTSSSCASSSALLRPPCTRSPSTGLCMRAGPCTTPAPRRVRPPGILTIS</sequence>
<proteinExistence type="predicted"/>
<feature type="compositionally biased region" description="Low complexity" evidence="1">
    <location>
        <begin position="138"/>
        <end position="171"/>
    </location>
</feature>
<evidence type="ECO:0000256" key="1">
    <source>
        <dbReference type="SAM" id="MobiDB-lite"/>
    </source>
</evidence>
<dbReference type="EMBL" id="JARJLG010000157">
    <property type="protein sequence ID" value="KAJ7735085.1"/>
    <property type="molecule type" value="Genomic_DNA"/>
</dbReference>